<evidence type="ECO:0000256" key="6">
    <source>
        <dbReference type="PROSITE-ProRule" id="PRU00076"/>
    </source>
</evidence>
<dbReference type="AlphaFoldDB" id="A0A3B3Z6Z6"/>
<evidence type="ECO:0000313" key="9">
    <source>
        <dbReference type="Proteomes" id="UP000261520"/>
    </source>
</evidence>
<feature type="domain" description="EGF-like" evidence="7">
    <location>
        <begin position="58"/>
        <end position="95"/>
    </location>
</feature>
<dbReference type="Proteomes" id="UP000261520">
    <property type="component" value="Unplaced"/>
</dbReference>
<dbReference type="SMART" id="SM00181">
    <property type="entry name" value="EGF"/>
    <property type="match status" value="7"/>
</dbReference>
<feature type="domain" description="EGF-like" evidence="7">
    <location>
        <begin position="136"/>
        <end position="172"/>
    </location>
</feature>
<feature type="disulfide bond" evidence="6">
    <location>
        <begin position="46"/>
        <end position="55"/>
    </location>
</feature>
<dbReference type="PROSITE" id="PS00010">
    <property type="entry name" value="ASX_HYDROXYL"/>
    <property type="match status" value="3"/>
</dbReference>
<dbReference type="InterPro" id="IPR018097">
    <property type="entry name" value="EGF_Ca-bd_CS"/>
</dbReference>
<feature type="domain" description="EGF-like" evidence="7">
    <location>
        <begin position="285"/>
        <end position="347"/>
    </location>
</feature>
<keyword evidence="2" id="KW-0732">Signal</keyword>
<keyword evidence="5" id="KW-0325">Glycoprotein</keyword>
<dbReference type="GO" id="GO:0005886">
    <property type="term" value="C:plasma membrane"/>
    <property type="evidence" value="ECO:0007669"/>
    <property type="project" value="TreeGrafter"/>
</dbReference>
<feature type="domain" description="EGF-like" evidence="7">
    <location>
        <begin position="97"/>
        <end position="134"/>
    </location>
</feature>
<dbReference type="Gene3D" id="2.10.25.10">
    <property type="entry name" value="Laminin"/>
    <property type="match status" value="7"/>
</dbReference>
<evidence type="ECO:0000256" key="4">
    <source>
        <dbReference type="ARBA" id="ARBA00023157"/>
    </source>
</evidence>
<dbReference type="SUPFAM" id="SSF57196">
    <property type="entry name" value="EGF/Laminin"/>
    <property type="match status" value="6"/>
</dbReference>
<keyword evidence="4 6" id="KW-1015">Disulfide bond</keyword>
<feature type="domain" description="EGF-like" evidence="7">
    <location>
        <begin position="21"/>
        <end position="56"/>
    </location>
</feature>
<dbReference type="PANTHER" id="PTHR24049:SF30">
    <property type="match status" value="1"/>
</dbReference>
<evidence type="ECO:0000256" key="2">
    <source>
        <dbReference type="ARBA" id="ARBA00022729"/>
    </source>
</evidence>
<dbReference type="PROSITE" id="PS00022">
    <property type="entry name" value="EGF_1"/>
    <property type="match status" value="5"/>
</dbReference>
<feature type="disulfide bond" evidence="6">
    <location>
        <begin position="162"/>
        <end position="171"/>
    </location>
</feature>
<feature type="domain" description="EGF-like" evidence="7">
    <location>
        <begin position="174"/>
        <end position="209"/>
    </location>
</feature>
<dbReference type="InterPro" id="IPR000152">
    <property type="entry name" value="EGF-type_Asp/Asn_hydroxyl_site"/>
</dbReference>
<proteinExistence type="predicted"/>
<dbReference type="GO" id="GO:1901222">
    <property type="term" value="P:regulation of non-canonical NF-kappaB signal transduction"/>
    <property type="evidence" value="ECO:0007669"/>
    <property type="project" value="UniProtKB-ARBA"/>
</dbReference>
<dbReference type="PROSITE" id="PS50026">
    <property type="entry name" value="EGF_3"/>
    <property type="match status" value="7"/>
</dbReference>
<dbReference type="PANTHER" id="PTHR24049">
    <property type="entry name" value="CRUMBS FAMILY MEMBER"/>
    <property type="match status" value="1"/>
</dbReference>
<dbReference type="InterPro" id="IPR049883">
    <property type="entry name" value="NOTCH1_EGF-like"/>
</dbReference>
<feature type="domain" description="EGF-like" evidence="7">
    <location>
        <begin position="211"/>
        <end position="248"/>
    </location>
</feature>
<organism evidence="8 9">
    <name type="scientific">Periophthalmus magnuspinnatus</name>
    <dbReference type="NCBI Taxonomy" id="409849"/>
    <lineage>
        <taxon>Eukaryota</taxon>
        <taxon>Metazoa</taxon>
        <taxon>Chordata</taxon>
        <taxon>Craniata</taxon>
        <taxon>Vertebrata</taxon>
        <taxon>Euteleostomi</taxon>
        <taxon>Actinopterygii</taxon>
        <taxon>Neopterygii</taxon>
        <taxon>Teleostei</taxon>
        <taxon>Neoteleostei</taxon>
        <taxon>Acanthomorphata</taxon>
        <taxon>Gobiaria</taxon>
        <taxon>Gobiiformes</taxon>
        <taxon>Gobioidei</taxon>
        <taxon>Gobiidae</taxon>
        <taxon>Oxudercinae</taxon>
        <taxon>Periophthalmus</taxon>
    </lineage>
</organism>
<dbReference type="FunFam" id="2.10.25.10:FF:000472">
    <property type="entry name" value="Uncharacterized protein, isoform A"/>
    <property type="match status" value="2"/>
</dbReference>
<evidence type="ECO:0000256" key="3">
    <source>
        <dbReference type="ARBA" id="ARBA00022737"/>
    </source>
</evidence>
<feature type="disulfide bond" evidence="6">
    <location>
        <begin position="178"/>
        <end position="188"/>
    </location>
</feature>
<evidence type="ECO:0000256" key="5">
    <source>
        <dbReference type="ARBA" id="ARBA00023180"/>
    </source>
</evidence>
<dbReference type="GO" id="GO:0007157">
    <property type="term" value="P:heterophilic cell-cell adhesion via plasma membrane cell adhesion molecules"/>
    <property type="evidence" value="ECO:0007669"/>
    <property type="project" value="TreeGrafter"/>
</dbReference>
<dbReference type="PRINTS" id="PR00010">
    <property type="entry name" value="EGFBLOOD"/>
</dbReference>
<dbReference type="InterPro" id="IPR051022">
    <property type="entry name" value="Notch_Cell-Fate_Det"/>
</dbReference>
<comment type="caution">
    <text evidence="6">Lacks conserved residue(s) required for the propagation of feature annotation.</text>
</comment>
<sequence length="372" mass="41424">MEMFLLCQKHSILHLTYPSYLYDPCLDGPCTNCTSVLGTGNYTCHCPAGYTGQNCTEDIDECLENPCVGHKSFCVNTVNGYTCHCPIGLGGTDCQDNVTTCLDRECQNEGMCVDVPDIGRRCHCPPGFEGENCEEDINDCALEPCKNGAICKDLVNGYKCFCVPGFQGYHCDLDINECTAPCQNGATCLDLVAMYLCQCVPGFQGTDCEVNIDECNSAPCLNHGSCIDGGVNQYRCQCWTGTMNILFRLLNVMMSYWHIGVKGHFSLLITFFFTAGYEGDNCEVDIDECQLAPCVNGGQCFQRSDVLQYGQLPELSTAPFSYDQAAGYICHCQPGFTGKSQQRRYCNVLWIYSAYVSEWWKKNRKIEIKYNF</sequence>
<dbReference type="InterPro" id="IPR001881">
    <property type="entry name" value="EGF-like_Ca-bd_dom"/>
</dbReference>
<dbReference type="Pfam" id="PF12661">
    <property type="entry name" value="hEGF"/>
    <property type="match status" value="1"/>
</dbReference>
<dbReference type="Pfam" id="PF00008">
    <property type="entry name" value="EGF"/>
    <property type="match status" value="3"/>
</dbReference>
<dbReference type="GO" id="GO:0045597">
    <property type="term" value="P:positive regulation of cell differentiation"/>
    <property type="evidence" value="ECO:0007669"/>
    <property type="project" value="UniProtKB-ARBA"/>
</dbReference>
<evidence type="ECO:0000313" key="8">
    <source>
        <dbReference type="Ensembl" id="ENSPMGP00000000314.1"/>
    </source>
</evidence>
<dbReference type="PROSITE" id="PS01187">
    <property type="entry name" value="EGF_CA"/>
    <property type="match status" value="2"/>
</dbReference>
<accession>A0A3B3Z6Z6</accession>
<dbReference type="GO" id="GO:0060218">
    <property type="term" value="P:hematopoietic stem cell differentiation"/>
    <property type="evidence" value="ECO:0007669"/>
    <property type="project" value="UniProtKB-ARBA"/>
</dbReference>
<feature type="disulfide bond" evidence="6">
    <location>
        <begin position="85"/>
        <end position="94"/>
    </location>
</feature>
<keyword evidence="9" id="KW-1185">Reference proteome</keyword>
<dbReference type="InterPro" id="IPR013032">
    <property type="entry name" value="EGF-like_CS"/>
</dbReference>
<feature type="disulfide bond" evidence="6">
    <location>
        <begin position="199"/>
        <end position="208"/>
    </location>
</feature>
<dbReference type="STRING" id="409849.ENSPMGP00000000314"/>
<dbReference type="Ensembl" id="ENSPMGT00000000329.1">
    <property type="protein sequence ID" value="ENSPMGP00000000314.1"/>
    <property type="gene ID" value="ENSPMGG00000000317.1"/>
</dbReference>
<reference evidence="8" key="1">
    <citation type="submission" date="2025-08" db="UniProtKB">
        <authorList>
            <consortium name="Ensembl"/>
        </authorList>
    </citation>
    <scope>IDENTIFICATION</scope>
</reference>
<keyword evidence="3" id="KW-0677">Repeat</keyword>
<dbReference type="GO" id="GO:0032991">
    <property type="term" value="C:protein-containing complex"/>
    <property type="evidence" value="ECO:0007669"/>
    <property type="project" value="TreeGrafter"/>
</dbReference>
<dbReference type="FunFam" id="2.10.25.10:FF:000208">
    <property type="entry name" value="Crumbs 2, cell polarity complex component"/>
    <property type="match status" value="1"/>
</dbReference>
<evidence type="ECO:0000256" key="1">
    <source>
        <dbReference type="ARBA" id="ARBA00022536"/>
    </source>
</evidence>
<name>A0A3B3Z6Z6_9GOBI</name>
<dbReference type="InterPro" id="IPR000742">
    <property type="entry name" value="EGF"/>
</dbReference>
<feature type="disulfide bond" evidence="6">
    <location>
        <begin position="124"/>
        <end position="133"/>
    </location>
</feature>
<keyword evidence="1 6" id="KW-0245">EGF-like domain</keyword>
<reference evidence="8" key="2">
    <citation type="submission" date="2025-09" db="UniProtKB">
        <authorList>
            <consortium name="Ensembl"/>
        </authorList>
    </citation>
    <scope>IDENTIFICATION</scope>
</reference>
<dbReference type="GO" id="GO:0045197">
    <property type="term" value="P:establishment or maintenance of epithelial cell apical/basal polarity"/>
    <property type="evidence" value="ECO:0007669"/>
    <property type="project" value="TreeGrafter"/>
</dbReference>
<protein>
    <recommendedName>
        <fullName evidence="7">EGF-like domain-containing protein</fullName>
    </recommendedName>
</protein>
<dbReference type="GO" id="GO:0005509">
    <property type="term" value="F:calcium ion binding"/>
    <property type="evidence" value="ECO:0007669"/>
    <property type="project" value="InterPro"/>
</dbReference>
<dbReference type="CDD" id="cd00054">
    <property type="entry name" value="EGF_CA"/>
    <property type="match status" value="3"/>
</dbReference>
<dbReference type="PROSITE" id="PS01186">
    <property type="entry name" value="EGF_2"/>
    <property type="match status" value="4"/>
</dbReference>
<evidence type="ECO:0000259" key="7">
    <source>
        <dbReference type="PROSITE" id="PS50026"/>
    </source>
</evidence>
<dbReference type="Pfam" id="PF07645">
    <property type="entry name" value="EGF_CA"/>
    <property type="match status" value="1"/>
</dbReference>
<dbReference type="SMART" id="SM00179">
    <property type="entry name" value="EGF_CA"/>
    <property type="match status" value="7"/>
</dbReference>